<dbReference type="InterPro" id="IPR035965">
    <property type="entry name" value="PAS-like_dom_sf"/>
</dbReference>
<evidence type="ECO:0000256" key="5">
    <source>
        <dbReference type="ARBA" id="ARBA00022777"/>
    </source>
</evidence>
<organism evidence="9 10">
    <name type="scientific">Hymenobacter ginkgonis</name>
    <dbReference type="NCBI Taxonomy" id="2682976"/>
    <lineage>
        <taxon>Bacteria</taxon>
        <taxon>Pseudomonadati</taxon>
        <taxon>Bacteroidota</taxon>
        <taxon>Cytophagia</taxon>
        <taxon>Cytophagales</taxon>
        <taxon>Hymenobacteraceae</taxon>
        <taxon>Hymenobacter</taxon>
    </lineage>
</organism>
<dbReference type="InterPro" id="IPR052162">
    <property type="entry name" value="Sensor_kinase/Photoreceptor"/>
</dbReference>
<dbReference type="PROSITE" id="PS50109">
    <property type="entry name" value="HIS_KIN"/>
    <property type="match status" value="1"/>
</dbReference>
<dbReference type="EC" id="2.7.13.3" evidence="2"/>
<keyword evidence="4" id="KW-0808">Transferase</keyword>
<evidence type="ECO:0000256" key="3">
    <source>
        <dbReference type="ARBA" id="ARBA00022553"/>
    </source>
</evidence>
<dbReference type="PRINTS" id="PR00344">
    <property type="entry name" value="BCTRLSENSOR"/>
</dbReference>
<keyword evidence="5" id="KW-0418">Kinase</keyword>
<dbReference type="EMBL" id="WQKZ01000001">
    <property type="protein sequence ID" value="MVN74776.1"/>
    <property type="molecule type" value="Genomic_DNA"/>
</dbReference>
<evidence type="ECO:0000256" key="4">
    <source>
        <dbReference type="ARBA" id="ARBA00022679"/>
    </source>
</evidence>
<keyword evidence="10" id="KW-1185">Reference proteome</keyword>
<comment type="catalytic activity">
    <reaction evidence="1">
        <text>ATP + protein L-histidine = ADP + protein N-phospho-L-histidine.</text>
        <dbReference type="EC" id="2.7.13.3"/>
    </reaction>
</comment>
<dbReference type="PANTHER" id="PTHR43304:SF1">
    <property type="entry name" value="PAC DOMAIN-CONTAINING PROTEIN"/>
    <property type="match status" value="1"/>
</dbReference>
<dbReference type="InterPro" id="IPR036097">
    <property type="entry name" value="HisK_dim/P_sf"/>
</dbReference>
<dbReference type="InterPro" id="IPR005467">
    <property type="entry name" value="His_kinase_dom"/>
</dbReference>
<dbReference type="Pfam" id="PF02518">
    <property type="entry name" value="HATPase_c"/>
    <property type="match status" value="1"/>
</dbReference>
<dbReference type="InterPro" id="IPR000700">
    <property type="entry name" value="PAS-assoc_C"/>
</dbReference>
<dbReference type="NCBIfam" id="TIGR00229">
    <property type="entry name" value="sensory_box"/>
    <property type="match status" value="3"/>
</dbReference>
<keyword evidence="3" id="KW-0597">Phosphoprotein</keyword>
<feature type="domain" description="PAC" evidence="8">
    <location>
        <begin position="310"/>
        <end position="364"/>
    </location>
</feature>
<evidence type="ECO:0000259" key="6">
    <source>
        <dbReference type="PROSITE" id="PS50109"/>
    </source>
</evidence>
<gene>
    <name evidence="9" type="ORF">GO988_00385</name>
</gene>
<proteinExistence type="predicted"/>
<evidence type="ECO:0000259" key="8">
    <source>
        <dbReference type="PROSITE" id="PS50113"/>
    </source>
</evidence>
<accession>A0A7K1T8P3</accession>
<evidence type="ECO:0000256" key="2">
    <source>
        <dbReference type="ARBA" id="ARBA00012438"/>
    </source>
</evidence>
<dbReference type="Gene3D" id="1.10.287.130">
    <property type="match status" value="1"/>
</dbReference>
<name>A0A7K1T8P3_9BACT</name>
<dbReference type="CDD" id="cd00082">
    <property type="entry name" value="HisKA"/>
    <property type="match status" value="1"/>
</dbReference>
<evidence type="ECO:0000256" key="1">
    <source>
        <dbReference type="ARBA" id="ARBA00000085"/>
    </source>
</evidence>
<evidence type="ECO:0000313" key="10">
    <source>
        <dbReference type="Proteomes" id="UP000441336"/>
    </source>
</evidence>
<dbReference type="Gene3D" id="3.30.450.20">
    <property type="entry name" value="PAS domain"/>
    <property type="match status" value="3"/>
</dbReference>
<dbReference type="PANTHER" id="PTHR43304">
    <property type="entry name" value="PHYTOCHROME-LIKE PROTEIN CPH1"/>
    <property type="match status" value="1"/>
</dbReference>
<feature type="domain" description="PAS" evidence="7">
    <location>
        <begin position="238"/>
        <end position="283"/>
    </location>
</feature>
<evidence type="ECO:0000259" key="7">
    <source>
        <dbReference type="PROSITE" id="PS50112"/>
    </source>
</evidence>
<dbReference type="Proteomes" id="UP000441336">
    <property type="component" value="Unassembled WGS sequence"/>
</dbReference>
<dbReference type="Gene3D" id="3.30.565.10">
    <property type="entry name" value="Histidine kinase-like ATPase, C-terminal domain"/>
    <property type="match status" value="1"/>
</dbReference>
<dbReference type="PROSITE" id="PS50112">
    <property type="entry name" value="PAS"/>
    <property type="match status" value="2"/>
</dbReference>
<dbReference type="InterPro" id="IPR001610">
    <property type="entry name" value="PAC"/>
</dbReference>
<dbReference type="SUPFAM" id="SSF55874">
    <property type="entry name" value="ATPase domain of HSP90 chaperone/DNA topoisomerase II/histidine kinase"/>
    <property type="match status" value="1"/>
</dbReference>
<sequence length="597" mass="66058">MDIRDEFQVVENLMLSSSDVLCALDASGHLRRVSAAGQRVLGYAPDELNGVPFSTILHPADCAQALAACAAARRQAAPVYFEGRYLTKAGQAAGLAWSAFRWPAIELLLCVGRTTGARPATLPVDASASNALLERIADGYIEVDKNWTITYFNVQAERVLQIDRQQCVGRNYWEAFPNAVNSRFYYYLHLAVDSGQPVHFEVLSTRTSRWLEVRALPVADGLSIFLSNITDRVTAAKHLEQLALVAQGTDNGVLITDAQGRIEWVNDGFTKHTGYTLADMLGRLPGTVLEGPDTDPEARATILAYQQQPEPFSVTILHYTKAGEKLWILLHVTPIYNQAGELTQFIYIQQNINTQKAMEAQQARLTQDLYEHNRDLQQFTYMLSHNLRAPLANALGLTRLLPQVGKHSAVFDTSLSHLRQSLEQVDSVLHDLNLVLSIRDQQHQQVPETVRLAKVCAQAMQHWAPALAQCEGHVTLDVAADLLVRGTRAYVYSIFDNLLSNALKYRVPERPLQIDIRCVEGAHGGASIYFAGLGSGFDQAKAGLKVFQLYQRFHGGQQGRGLGLFLVKTHVEAMGGTIEVNSQVGVGTRFLIHLNQH</sequence>
<dbReference type="AlphaFoldDB" id="A0A7K1T8P3"/>
<protein>
    <recommendedName>
        <fullName evidence="2">histidine kinase</fullName>
        <ecNumber evidence="2">2.7.13.3</ecNumber>
    </recommendedName>
</protein>
<reference evidence="9 10" key="1">
    <citation type="submission" date="2019-12" db="EMBL/GenBank/DDBJ databases">
        <title>Hymenobacter sp. HMF4947 Genome sequencing and assembly.</title>
        <authorList>
            <person name="Kang H."/>
            <person name="Cha I."/>
            <person name="Kim H."/>
            <person name="Joh K."/>
        </authorList>
    </citation>
    <scope>NUCLEOTIDE SEQUENCE [LARGE SCALE GENOMIC DNA]</scope>
    <source>
        <strain evidence="9 10">HMF4947</strain>
    </source>
</reference>
<dbReference type="InterPro" id="IPR000014">
    <property type="entry name" value="PAS"/>
</dbReference>
<dbReference type="Pfam" id="PF08448">
    <property type="entry name" value="PAS_4"/>
    <property type="match status" value="2"/>
</dbReference>
<dbReference type="RefSeq" id="WP_157561561.1">
    <property type="nucleotide sequence ID" value="NZ_WQKZ01000001.1"/>
</dbReference>
<dbReference type="InterPro" id="IPR004358">
    <property type="entry name" value="Sig_transdc_His_kin-like_C"/>
</dbReference>
<dbReference type="SMART" id="SM00086">
    <property type="entry name" value="PAC"/>
    <property type="match status" value="1"/>
</dbReference>
<dbReference type="InterPro" id="IPR036890">
    <property type="entry name" value="HATPase_C_sf"/>
</dbReference>
<evidence type="ECO:0000313" key="9">
    <source>
        <dbReference type="EMBL" id="MVN74776.1"/>
    </source>
</evidence>
<feature type="domain" description="Histidine kinase" evidence="6">
    <location>
        <begin position="382"/>
        <end position="597"/>
    </location>
</feature>
<dbReference type="PROSITE" id="PS50113">
    <property type="entry name" value="PAC"/>
    <property type="match status" value="1"/>
</dbReference>
<dbReference type="InterPro" id="IPR003661">
    <property type="entry name" value="HisK_dim/P_dom"/>
</dbReference>
<dbReference type="SMART" id="SM00091">
    <property type="entry name" value="PAS"/>
    <property type="match status" value="3"/>
</dbReference>
<dbReference type="SUPFAM" id="SSF47384">
    <property type="entry name" value="Homodimeric domain of signal transducing histidine kinase"/>
    <property type="match status" value="1"/>
</dbReference>
<dbReference type="SMART" id="SM00387">
    <property type="entry name" value="HATPase_c"/>
    <property type="match status" value="1"/>
</dbReference>
<dbReference type="Pfam" id="PF13426">
    <property type="entry name" value="PAS_9"/>
    <property type="match status" value="1"/>
</dbReference>
<comment type="caution">
    <text evidence="9">The sequence shown here is derived from an EMBL/GenBank/DDBJ whole genome shotgun (WGS) entry which is preliminary data.</text>
</comment>
<dbReference type="CDD" id="cd00130">
    <property type="entry name" value="PAS"/>
    <property type="match status" value="3"/>
</dbReference>
<dbReference type="SUPFAM" id="SSF55785">
    <property type="entry name" value="PYP-like sensor domain (PAS domain)"/>
    <property type="match status" value="3"/>
</dbReference>
<feature type="domain" description="PAS" evidence="7">
    <location>
        <begin position="6"/>
        <end position="61"/>
    </location>
</feature>
<dbReference type="InterPro" id="IPR003594">
    <property type="entry name" value="HATPase_dom"/>
</dbReference>
<dbReference type="InterPro" id="IPR013656">
    <property type="entry name" value="PAS_4"/>
</dbReference>
<dbReference type="GO" id="GO:0000155">
    <property type="term" value="F:phosphorelay sensor kinase activity"/>
    <property type="evidence" value="ECO:0007669"/>
    <property type="project" value="InterPro"/>
</dbReference>